<comment type="caution">
    <text evidence="2">The sequence shown here is derived from an EMBL/GenBank/DDBJ whole genome shotgun (WGS) entry which is preliminary data.</text>
</comment>
<evidence type="ECO:0000256" key="1">
    <source>
        <dbReference type="SAM" id="SignalP"/>
    </source>
</evidence>
<evidence type="ECO:0000313" key="3">
    <source>
        <dbReference type="Proteomes" id="UP000054837"/>
    </source>
</evidence>
<reference evidence="2 3" key="1">
    <citation type="submission" date="2015-12" db="EMBL/GenBank/DDBJ databases">
        <title>Serinicoccus chungangenesis strain CD08_5 genome sequencing and assembly.</title>
        <authorList>
            <person name="Chander A.M."/>
            <person name="Kaur G."/>
            <person name="Nair G.R."/>
            <person name="Dhawan D.K."/>
            <person name="Kochhar R.K."/>
            <person name="Mayilraj S."/>
            <person name="Bhadada S.K."/>
        </authorList>
    </citation>
    <scope>NUCLEOTIDE SEQUENCE [LARGE SCALE GENOMIC DNA]</scope>
    <source>
        <strain evidence="2 3">CD08_5</strain>
    </source>
</reference>
<proteinExistence type="predicted"/>
<dbReference type="EMBL" id="LQBL01000022">
    <property type="protein sequence ID" value="KUG55631.1"/>
    <property type="molecule type" value="Genomic_DNA"/>
</dbReference>
<dbReference type="STRING" id="767452.AVL62_04790"/>
<dbReference type="InterPro" id="IPR011047">
    <property type="entry name" value="Quinoprotein_ADH-like_sf"/>
</dbReference>
<evidence type="ECO:0000313" key="2">
    <source>
        <dbReference type="EMBL" id="KUG55631.1"/>
    </source>
</evidence>
<dbReference type="RefSeq" id="WP_058890739.1">
    <property type="nucleotide sequence ID" value="NZ_LQBL01000022.1"/>
</dbReference>
<dbReference type="PROSITE" id="PS51257">
    <property type="entry name" value="PROKAR_LIPOPROTEIN"/>
    <property type="match status" value="1"/>
</dbReference>
<feature type="chain" id="PRO_5038872676" evidence="1">
    <location>
        <begin position="24"/>
        <end position="411"/>
    </location>
</feature>
<dbReference type="AlphaFoldDB" id="A0A0W8I8B1"/>
<accession>A0A0W8I8B1</accession>
<gene>
    <name evidence="2" type="ORF">AVL62_04790</name>
</gene>
<dbReference type="OrthoDB" id="5186645at2"/>
<feature type="signal peptide" evidence="1">
    <location>
        <begin position="1"/>
        <end position="23"/>
    </location>
</feature>
<dbReference type="Proteomes" id="UP000054837">
    <property type="component" value="Unassembled WGS sequence"/>
</dbReference>
<dbReference type="SUPFAM" id="SSF50998">
    <property type="entry name" value="Quinoprotein alcohol dehydrogenase-like"/>
    <property type="match status" value="1"/>
</dbReference>
<name>A0A0W8I8B1_9MICO</name>
<keyword evidence="3" id="KW-1185">Reference proteome</keyword>
<protein>
    <submittedName>
        <fullName evidence="2">Uncharacterized protein</fullName>
    </submittedName>
</protein>
<organism evidence="2 3">
    <name type="scientific">Serinicoccus chungangensis</name>
    <dbReference type="NCBI Taxonomy" id="767452"/>
    <lineage>
        <taxon>Bacteria</taxon>
        <taxon>Bacillati</taxon>
        <taxon>Actinomycetota</taxon>
        <taxon>Actinomycetes</taxon>
        <taxon>Micrococcales</taxon>
        <taxon>Ornithinimicrobiaceae</taxon>
        <taxon>Serinicoccus</taxon>
    </lineage>
</organism>
<sequence length="411" mass="42713">MTHTRTATLMAVTLVTVSACSSASGGDSTPSTADAQAVTTSTAEPSEPAVSLPVAEVFAEPAWGITLGLQEAPWTPVVTAERVVVLDGTQVRALDAEGQEAWSRGWEAFTGDERNPGSPYPLLRQVAPEVIAVVDGGRSDGEGLDADTQEVRVTLLDIASGTVIEEVTVPGDESSLPQIGGMGLGFVVRSDPGEREAVAVTASGEVEALPATDDLVGVVTVGDHAFTLSGGTEEAPERYAGESYDSEDLAPGPEFEIGAIEASNAEDLLLVRFAAPYGEGMLQVLDVETGEVLSNAECDPPTPTQFVTSPGREWGVLDSMRIDANGDVECVGGGEGERRVILHAITDSGRAFGVAHQGANETRFVDLPPSGEPVVSDLAEGARLPIGVMDGDIAIHWDPEDAIVTANQIKE</sequence>
<keyword evidence="1" id="KW-0732">Signal</keyword>